<keyword evidence="2" id="KW-0805">Transcription regulation</keyword>
<dbReference type="SMART" id="SM00862">
    <property type="entry name" value="Trans_reg_C"/>
    <property type="match status" value="1"/>
</dbReference>
<dbReference type="PROSITE" id="PS50110">
    <property type="entry name" value="RESPONSE_REGULATORY"/>
    <property type="match status" value="1"/>
</dbReference>
<dbReference type="Gene3D" id="3.40.50.2300">
    <property type="match status" value="1"/>
</dbReference>
<evidence type="ECO:0000313" key="10">
    <source>
        <dbReference type="Proteomes" id="UP001430172"/>
    </source>
</evidence>
<evidence type="ECO:0000256" key="6">
    <source>
        <dbReference type="PROSITE-ProRule" id="PRU01091"/>
    </source>
</evidence>
<dbReference type="SUPFAM" id="SSF52172">
    <property type="entry name" value="CheY-like"/>
    <property type="match status" value="1"/>
</dbReference>
<dbReference type="InterPro" id="IPR036388">
    <property type="entry name" value="WH-like_DNA-bd_sf"/>
</dbReference>
<dbReference type="PROSITE" id="PS51755">
    <property type="entry name" value="OMPR_PHOB"/>
    <property type="match status" value="1"/>
</dbReference>
<dbReference type="Pfam" id="PF00486">
    <property type="entry name" value="Trans_reg_C"/>
    <property type="match status" value="1"/>
</dbReference>
<protein>
    <submittedName>
        <fullName evidence="9">Response regulator transcription factor</fullName>
    </submittedName>
</protein>
<dbReference type="InterPro" id="IPR039420">
    <property type="entry name" value="WalR-like"/>
</dbReference>
<feature type="modified residue" description="4-aspartylphosphate" evidence="5">
    <location>
        <position position="56"/>
    </location>
</feature>
<evidence type="ECO:0000259" key="8">
    <source>
        <dbReference type="PROSITE" id="PS51755"/>
    </source>
</evidence>
<evidence type="ECO:0000256" key="4">
    <source>
        <dbReference type="ARBA" id="ARBA00023163"/>
    </source>
</evidence>
<dbReference type="Gene3D" id="6.10.250.690">
    <property type="match status" value="1"/>
</dbReference>
<keyword evidence="10" id="KW-1185">Reference proteome</keyword>
<reference evidence="9" key="1">
    <citation type="submission" date="2021-02" db="EMBL/GenBank/DDBJ databases">
        <title>Phycicoccus sp. MQZ13P-5T, whole genome shotgun sequence.</title>
        <authorList>
            <person name="Tuo L."/>
        </authorList>
    </citation>
    <scope>NUCLEOTIDE SEQUENCE</scope>
    <source>
        <strain evidence="9">MQZ13P-5</strain>
    </source>
</reference>
<evidence type="ECO:0000256" key="5">
    <source>
        <dbReference type="PROSITE-ProRule" id="PRU00169"/>
    </source>
</evidence>
<feature type="domain" description="OmpR/PhoB-type" evidence="8">
    <location>
        <begin position="134"/>
        <end position="233"/>
    </location>
</feature>
<sequence length="239" mass="26332">MAGRVLVVDDEQEIRTVLRAYLEAEGHLVTEAATGAEALRRVLAADGTAPDLVLLDVGLPDLDGLDVLRTLRRDSDVYVILVTARAEEADTLVGLATGADDYVTKPFSPREVVARVRTVLRRRRETAPGAPPDDGVLRFDGLVLDPHRRELRVGRREVQLSALEFDLLHALVASPGRVFSRAQLLEEVWGYDFYGDPRVVDVHVRSIRRALGDDAADPRLVGTVRGVGYKFLPRPEGEP</sequence>
<evidence type="ECO:0000259" key="7">
    <source>
        <dbReference type="PROSITE" id="PS50110"/>
    </source>
</evidence>
<name>A0ABS2CH67_9MICO</name>
<evidence type="ECO:0000256" key="3">
    <source>
        <dbReference type="ARBA" id="ARBA00023125"/>
    </source>
</evidence>
<keyword evidence="1 5" id="KW-0597">Phosphoprotein</keyword>
<keyword evidence="3 6" id="KW-0238">DNA-binding</keyword>
<keyword evidence="4" id="KW-0804">Transcription</keyword>
<comment type="caution">
    <text evidence="9">The sequence shown here is derived from an EMBL/GenBank/DDBJ whole genome shotgun (WGS) entry which is preliminary data.</text>
</comment>
<dbReference type="RefSeq" id="WP_204129684.1">
    <property type="nucleotide sequence ID" value="NZ_JAFDVD010000003.1"/>
</dbReference>
<evidence type="ECO:0000256" key="1">
    <source>
        <dbReference type="ARBA" id="ARBA00022553"/>
    </source>
</evidence>
<evidence type="ECO:0000256" key="2">
    <source>
        <dbReference type="ARBA" id="ARBA00023015"/>
    </source>
</evidence>
<gene>
    <name evidence="9" type="ORF">JQN70_02310</name>
</gene>
<dbReference type="EMBL" id="JAFDVD010000003">
    <property type="protein sequence ID" value="MBM6399214.1"/>
    <property type="molecule type" value="Genomic_DNA"/>
</dbReference>
<dbReference type="Gene3D" id="1.10.10.10">
    <property type="entry name" value="Winged helix-like DNA-binding domain superfamily/Winged helix DNA-binding domain"/>
    <property type="match status" value="1"/>
</dbReference>
<evidence type="ECO:0000313" key="9">
    <source>
        <dbReference type="EMBL" id="MBM6399214.1"/>
    </source>
</evidence>
<dbReference type="InterPro" id="IPR001789">
    <property type="entry name" value="Sig_transdc_resp-reg_receiver"/>
</dbReference>
<accession>A0ABS2CH67</accession>
<dbReference type="CDD" id="cd17574">
    <property type="entry name" value="REC_OmpR"/>
    <property type="match status" value="1"/>
</dbReference>
<organism evidence="9 10">
    <name type="scientific">Phycicoccus sonneratiae</name>
    <dbReference type="NCBI Taxonomy" id="2807628"/>
    <lineage>
        <taxon>Bacteria</taxon>
        <taxon>Bacillati</taxon>
        <taxon>Actinomycetota</taxon>
        <taxon>Actinomycetes</taxon>
        <taxon>Micrococcales</taxon>
        <taxon>Intrasporangiaceae</taxon>
        <taxon>Phycicoccus</taxon>
    </lineage>
</organism>
<dbReference type="InterPro" id="IPR011006">
    <property type="entry name" value="CheY-like_superfamily"/>
</dbReference>
<dbReference type="InterPro" id="IPR001867">
    <property type="entry name" value="OmpR/PhoB-type_DNA-bd"/>
</dbReference>
<dbReference type="CDD" id="cd00383">
    <property type="entry name" value="trans_reg_C"/>
    <property type="match status" value="1"/>
</dbReference>
<feature type="DNA-binding region" description="OmpR/PhoB-type" evidence="6">
    <location>
        <begin position="134"/>
        <end position="233"/>
    </location>
</feature>
<proteinExistence type="predicted"/>
<dbReference type="Proteomes" id="UP001430172">
    <property type="component" value="Unassembled WGS sequence"/>
</dbReference>
<feature type="domain" description="Response regulatory" evidence="7">
    <location>
        <begin position="4"/>
        <end position="120"/>
    </location>
</feature>
<dbReference type="PANTHER" id="PTHR48111:SF4">
    <property type="entry name" value="DNA-BINDING DUAL TRANSCRIPTIONAL REGULATOR OMPR"/>
    <property type="match status" value="1"/>
</dbReference>
<dbReference type="SMART" id="SM00448">
    <property type="entry name" value="REC"/>
    <property type="match status" value="1"/>
</dbReference>
<dbReference type="Pfam" id="PF00072">
    <property type="entry name" value="Response_reg"/>
    <property type="match status" value="1"/>
</dbReference>
<dbReference type="PANTHER" id="PTHR48111">
    <property type="entry name" value="REGULATOR OF RPOS"/>
    <property type="match status" value="1"/>
</dbReference>